<evidence type="ECO:0000313" key="7">
    <source>
        <dbReference type="EMBL" id="GBP04736.1"/>
    </source>
</evidence>
<proteinExistence type="predicted"/>
<reference evidence="7 8" key="1">
    <citation type="journal article" date="2019" name="Commun. Biol.">
        <title>The bagworm genome reveals a unique fibroin gene that provides high tensile strength.</title>
        <authorList>
            <person name="Kono N."/>
            <person name="Nakamura H."/>
            <person name="Ohtoshi R."/>
            <person name="Tomita M."/>
            <person name="Numata K."/>
            <person name="Arakawa K."/>
        </authorList>
    </citation>
    <scope>NUCLEOTIDE SEQUENCE [LARGE SCALE GENOMIC DNA]</scope>
</reference>
<keyword evidence="4" id="KW-0508">mRNA splicing</keyword>
<feature type="region of interest" description="Disordered" evidence="6">
    <location>
        <begin position="57"/>
        <end position="134"/>
    </location>
</feature>
<keyword evidence="2" id="KW-0507">mRNA processing</keyword>
<dbReference type="EMBL" id="BGZK01003810">
    <property type="protein sequence ID" value="GBP04736.1"/>
    <property type="molecule type" value="Genomic_DNA"/>
</dbReference>
<evidence type="ECO:0000256" key="3">
    <source>
        <dbReference type="ARBA" id="ARBA00022737"/>
    </source>
</evidence>
<dbReference type="GO" id="GO:0071004">
    <property type="term" value="C:U2-type prespliceosome"/>
    <property type="evidence" value="ECO:0007669"/>
    <property type="project" value="TreeGrafter"/>
</dbReference>
<evidence type="ECO:0000256" key="2">
    <source>
        <dbReference type="ARBA" id="ARBA00022664"/>
    </source>
</evidence>
<dbReference type="AlphaFoldDB" id="A0A4C1SS55"/>
<dbReference type="GO" id="GO:0030627">
    <property type="term" value="F:pre-mRNA 5'-splice site binding"/>
    <property type="evidence" value="ECO:0007669"/>
    <property type="project" value="TreeGrafter"/>
</dbReference>
<dbReference type="InterPro" id="IPR011990">
    <property type="entry name" value="TPR-like_helical_dom_sf"/>
</dbReference>
<gene>
    <name evidence="7" type="ORF">EVAR_66922_1</name>
</gene>
<keyword evidence="5" id="KW-0539">Nucleus</keyword>
<protein>
    <submittedName>
        <fullName evidence="7">Pre-mRNA-processing factor 39</fullName>
    </submittedName>
</protein>
<comment type="subcellular location">
    <subcellularLocation>
        <location evidence="1">Nucleus</location>
    </subcellularLocation>
</comment>
<evidence type="ECO:0000256" key="1">
    <source>
        <dbReference type="ARBA" id="ARBA00004123"/>
    </source>
</evidence>
<dbReference type="InterPro" id="IPR059164">
    <property type="entry name" value="HAT_PRP39_C"/>
</dbReference>
<sequence length="334" mass="37941">MGNEGKRYQNMVKIYDRLIAIPTQGYSGHFNNFQDLINQHSITDTITPEEIKKLRLELKDSKSSSKSSSSRSKSRRASSKDKDSEANEKDKEKEKEKKEDIHEGNKEKSDKNKEKSDKIANEETSDKTDGDIVEPMVIDMASEEEVNTEKSSRDVEDLTTLTEDEITSIKDKVISSRRKVHKSTVSAITARWTFEEAIKGIYFHVKPLERCQLKNRKDYLDFEIEKGDRKRILVLFERCLIACAFESSPSRKSGHKEASSLSTSAQSAYNNGGSSSGAASYNYGSGNSAYYAQQNSGGGSYPQQQQSYDNYYNHWQYNTGYSGYGQWSGYTNYY</sequence>
<evidence type="ECO:0000256" key="5">
    <source>
        <dbReference type="ARBA" id="ARBA00023242"/>
    </source>
</evidence>
<dbReference type="GO" id="GO:0000243">
    <property type="term" value="C:commitment complex"/>
    <property type="evidence" value="ECO:0007669"/>
    <property type="project" value="TreeGrafter"/>
</dbReference>
<keyword evidence="3" id="KW-0677">Repeat</keyword>
<feature type="compositionally biased region" description="Basic and acidic residues" evidence="6">
    <location>
        <begin position="78"/>
        <end position="130"/>
    </location>
</feature>
<dbReference type="GO" id="GO:0005685">
    <property type="term" value="C:U1 snRNP"/>
    <property type="evidence" value="ECO:0007669"/>
    <property type="project" value="TreeGrafter"/>
</dbReference>
<keyword evidence="8" id="KW-1185">Reference proteome</keyword>
<dbReference type="GO" id="GO:0000395">
    <property type="term" value="P:mRNA 5'-splice site recognition"/>
    <property type="evidence" value="ECO:0007669"/>
    <property type="project" value="TreeGrafter"/>
</dbReference>
<dbReference type="PANTHER" id="PTHR17204">
    <property type="entry name" value="PRE-MRNA PROCESSING PROTEIN PRP39-RELATED"/>
    <property type="match status" value="1"/>
</dbReference>
<comment type="caution">
    <text evidence="7">The sequence shown here is derived from an EMBL/GenBank/DDBJ whole genome shotgun (WGS) entry which is preliminary data.</text>
</comment>
<dbReference type="Proteomes" id="UP000299102">
    <property type="component" value="Unassembled WGS sequence"/>
</dbReference>
<dbReference type="Gene3D" id="1.25.40.10">
    <property type="entry name" value="Tetratricopeptide repeat domain"/>
    <property type="match status" value="1"/>
</dbReference>
<name>A0A4C1SS55_EUMVA</name>
<dbReference type="PANTHER" id="PTHR17204:SF5">
    <property type="entry name" value="PRE-MRNA-PROCESSING FACTOR 39"/>
    <property type="match status" value="1"/>
</dbReference>
<evidence type="ECO:0000256" key="6">
    <source>
        <dbReference type="SAM" id="MobiDB-lite"/>
    </source>
</evidence>
<evidence type="ECO:0000256" key="4">
    <source>
        <dbReference type="ARBA" id="ARBA00023187"/>
    </source>
</evidence>
<evidence type="ECO:0000313" key="8">
    <source>
        <dbReference type="Proteomes" id="UP000299102"/>
    </source>
</evidence>
<dbReference type="OrthoDB" id="10265668at2759"/>
<dbReference type="STRING" id="151549.A0A4C1SS55"/>
<dbReference type="Pfam" id="PF23241">
    <property type="entry name" value="HAT_PRP39_C"/>
    <property type="match status" value="1"/>
</dbReference>
<organism evidence="7 8">
    <name type="scientific">Eumeta variegata</name>
    <name type="common">Bagworm moth</name>
    <name type="synonym">Eumeta japonica</name>
    <dbReference type="NCBI Taxonomy" id="151549"/>
    <lineage>
        <taxon>Eukaryota</taxon>
        <taxon>Metazoa</taxon>
        <taxon>Ecdysozoa</taxon>
        <taxon>Arthropoda</taxon>
        <taxon>Hexapoda</taxon>
        <taxon>Insecta</taxon>
        <taxon>Pterygota</taxon>
        <taxon>Neoptera</taxon>
        <taxon>Endopterygota</taxon>
        <taxon>Lepidoptera</taxon>
        <taxon>Glossata</taxon>
        <taxon>Ditrysia</taxon>
        <taxon>Tineoidea</taxon>
        <taxon>Psychidae</taxon>
        <taxon>Oiketicinae</taxon>
        <taxon>Eumeta</taxon>
    </lineage>
</organism>
<accession>A0A4C1SS55</accession>